<evidence type="ECO:0000256" key="2">
    <source>
        <dbReference type="ARBA" id="ARBA00012729"/>
    </source>
</evidence>
<evidence type="ECO:0000256" key="5">
    <source>
        <dbReference type="RuleBase" id="RU000489"/>
    </source>
</evidence>
<dbReference type="InterPro" id="IPR011583">
    <property type="entry name" value="Chitinase_II/V-like_cat"/>
</dbReference>
<dbReference type="OrthoDB" id="9775889at2"/>
<keyword evidence="4 5" id="KW-0326">Glycosidase</keyword>
<comment type="caution">
    <text evidence="8">The sequence shown here is derived from an EMBL/GenBank/DDBJ whole genome shotgun (WGS) entry which is preliminary data.</text>
</comment>
<evidence type="ECO:0000256" key="3">
    <source>
        <dbReference type="ARBA" id="ARBA00022801"/>
    </source>
</evidence>
<dbReference type="InterPro" id="IPR001223">
    <property type="entry name" value="Glyco_hydro18_cat"/>
</dbReference>
<dbReference type="RefSeq" id="WP_148942131.1">
    <property type="nucleotide sequence ID" value="NZ_VTEI01000019.1"/>
</dbReference>
<evidence type="ECO:0000256" key="6">
    <source>
        <dbReference type="RuleBase" id="RU004453"/>
    </source>
</evidence>
<evidence type="ECO:0000259" key="7">
    <source>
        <dbReference type="PROSITE" id="PS51910"/>
    </source>
</evidence>
<gene>
    <name evidence="8" type="ORF">FZC78_21520</name>
</gene>
<evidence type="ECO:0000313" key="8">
    <source>
        <dbReference type="EMBL" id="TYS13541.1"/>
    </source>
</evidence>
<dbReference type="InterPro" id="IPR017853">
    <property type="entry name" value="GH"/>
</dbReference>
<dbReference type="PROSITE" id="PS01095">
    <property type="entry name" value="GH18_1"/>
    <property type="match status" value="1"/>
</dbReference>
<proteinExistence type="inferred from homology"/>
<dbReference type="EMBL" id="VTEI01000019">
    <property type="protein sequence ID" value="TYS13541.1"/>
    <property type="molecule type" value="Genomic_DNA"/>
</dbReference>
<dbReference type="InterPro" id="IPR050314">
    <property type="entry name" value="Glycosyl_Hydrlase_18"/>
</dbReference>
<protein>
    <recommendedName>
        <fullName evidence="2">chitinase</fullName>
        <ecNumber evidence="2">3.2.1.14</ecNumber>
    </recommendedName>
</protein>
<dbReference type="Pfam" id="PF00704">
    <property type="entry name" value="Glyco_hydro_18"/>
    <property type="match status" value="1"/>
</dbReference>
<dbReference type="SUPFAM" id="SSF51445">
    <property type="entry name" value="(Trans)glycosidases"/>
    <property type="match status" value="1"/>
</dbReference>
<name>A0A5D4NJ36_9BACI</name>
<dbReference type="Gene3D" id="3.20.20.80">
    <property type="entry name" value="Glycosidases"/>
    <property type="match status" value="1"/>
</dbReference>
<accession>A0A5D4NJ36</accession>
<dbReference type="GO" id="GO:0006032">
    <property type="term" value="P:chitin catabolic process"/>
    <property type="evidence" value="ECO:0007669"/>
    <property type="project" value="TreeGrafter"/>
</dbReference>
<dbReference type="PANTHER" id="PTHR11177:SF317">
    <property type="entry name" value="CHITINASE 12-RELATED"/>
    <property type="match status" value="1"/>
</dbReference>
<dbReference type="GO" id="GO:0005576">
    <property type="term" value="C:extracellular region"/>
    <property type="evidence" value="ECO:0007669"/>
    <property type="project" value="TreeGrafter"/>
</dbReference>
<evidence type="ECO:0000256" key="1">
    <source>
        <dbReference type="ARBA" id="ARBA00000822"/>
    </source>
</evidence>
<evidence type="ECO:0000256" key="4">
    <source>
        <dbReference type="ARBA" id="ARBA00023295"/>
    </source>
</evidence>
<dbReference type="AlphaFoldDB" id="A0A5D4NJ36"/>
<dbReference type="SMART" id="SM00636">
    <property type="entry name" value="Glyco_18"/>
    <property type="match status" value="1"/>
</dbReference>
<dbReference type="GO" id="GO:0005975">
    <property type="term" value="P:carbohydrate metabolic process"/>
    <property type="evidence" value="ECO:0007669"/>
    <property type="project" value="InterPro"/>
</dbReference>
<dbReference type="InterPro" id="IPR001579">
    <property type="entry name" value="Glyco_hydro_18_chit_AS"/>
</dbReference>
<dbReference type="PANTHER" id="PTHR11177">
    <property type="entry name" value="CHITINASE"/>
    <property type="match status" value="1"/>
</dbReference>
<evidence type="ECO:0000313" key="9">
    <source>
        <dbReference type="Proteomes" id="UP000322267"/>
    </source>
</evidence>
<dbReference type="GO" id="GO:0008061">
    <property type="term" value="F:chitin binding"/>
    <property type="evidence" value="ECO:0007669"/>
    <property type="project" value="InterPro"/>
</dbReference>
<dbReference type="GO" id="GO:0008843">
    <property type="term" value="F:endochitinase activity"/>
    <property type="evidence" value="ECO:0007669"/>
    <property type="project" value="UniProtKB-EC"/>
</dbReference>
<comment type="catalytic activity">
    <reaction evidence="1">
        <text>Random endo-hydrolysis of N-acetyl-beta-D-glucosaminide (1-&gt;4)-beta-linkages in chitin and chitodextrins.</text>
        <dbReference type="EC" id="3.2.1.14"/>
    </reaction>
</comment>
<sequence>MNKRGILLLAAAVLTFSAGFYAGISYIKAETLTIEAVYHHLRSEEVESLFKKAEGKYESQSKVVMGYIQDHHDPETINYPYLSHVIFSFAHPTKKGDLLFSGAHAKDNLRKAVRLAHEHDTKVLLAVGGWFHIEGGETYPYFKEAIYNDESRTKLVNELIKVVKEENLDGVDIDFEHPRTVKDAEHLAAFVNELNYKLNVNDKELSIAVYSKVSSVTGRKNESVVFIPSMFNDVDYVNIMAYDGQWDGGYNAANLSPFPFAENIADYWSSFFEENGLSKDKLVLGVPFYAQPEDPSKSPLSFSKVIEHGADNADKDAATINGVKYHYNGISTIQRKTDLALQNDFGGMMIWEAGHDAKGEHSLARVIYDFLDKHAEREKKLFWSKTDE</sequence>
<feature type="domain" description="GH18" evidence="7">
    <location>
        <begin position="62"/>
        <end position="374"/>
    </location>
</feature>
<reference evidence="8 9" key="1">
    <citation type="submission" date="2019-08" db="EMBL/GenBank/DDBJ databases">
        <title>Bacillus genomes from the desert of Cuatro Cienegas, Coahuila.</title>
        <authorList>
            <person name="Olmedo-Alvarez G."/>
        </authorList>
    </citation>
    <scope>NUCLEOTIDE SEQUENCE [LARGE SCALE GENOMIC DNA]</scope>
    <source>
        <strain evidence="8 9">CH34_1T</strain>
    </source>
</reference>
<dbReference type="EC" id="3.2.1.14" evidence="2"/>
<dbReference type="Gene3D" id="3.40.5.30">
    <property type="entry name" value="(Trans)glycosidases - domain 2"/>
    <property type="match status" value="1"/>
</dbReference>
<dbReference type="Proteomes" id="UP000322267">
    <property type="component" value="Unassembled WGS sequence"/>
</dbReference>
<keyword evidence="3 5" id="KW-0378">Hydrolase</keyword>
<comment type="similarity">
    <text evidence="6">Belongs to the glycosyl hydrolase 18 family.</text>
</comment>
<dbReference type="PROSITE" id="PS51910">
    <property type="entry name" value="GH18_2"/>
    <property type="match status" value="1"/>
</dbReference>
<organism evidence="8 9">
    <name type="scientific">Rossellomorea vietnamensis</name>
    <dbReference type="NCBI Taxonomy" id="218284"/>
    <lineage>
        <taxon>Bacteria</taxon>
        <taxon>Bacillati</taxon>
        <taxon>Bacillota</taxon>
        <taxon>Bacilli</taxon>
        <taxon>Bacillales</taxon>
        <taxon>Bacillaceae</taxon>
        <taxon>Rossellomorea</taxon>
    </lineage>
</organism>